<dbReference type="GO" id="GO:0071203">
    <property type="term" value="C:WASH complex"/>
    <property type="evidence" value="ECO:0007669"/>
    <property type="project" value="InterPro"/>
</dbReference>
<dbReference type="Pfam" id="PF10152">
    <property type="entry name" value="CCDC53"/>
    <property type="match status" value="2"/>
</dbReference>
<evidence type="ECO:0000256" key="1">
    <source>
        <dbReference type="ARBA" id="ARBA00006290"/>
    </source>
</evidence>
<evidence type="ECO:0000313" key="5">
    <source>
        <dbReference type="Proteomes" id="UP000693970"/>
    </source>
</evidence>
<feature type="region of interest" description="Disordered" evidence="3">
    <location>
        <begin position="809"/>
        <end position="835"/>
    </location>
</feature>
<evidence type="ECO:0000256" key="3">
    <source>
        <dbReference type="SAM" id="MobiDB-lite"/>
    </source>
</evidence>
<feature type="region of interest" description="Disordered" evidence="3">
    <location>
        <begin position="478"/>
        <end position="513"/>
    </location>
</feature>
<dbReference type="PANTHER" id="PTHR13015:SF0">
    <property type="entry name" value="WASH COMPLEX SUBUNIT 3"/>
    <property type="match status" value="1"/>
</dbReference>
<feature type="compositionally biased region" description="Pro residues" evidence="3">
    <location>
        <begin position="1351"/>
        <end position="1361"/>
    </location>
</feature>
<sequence>MPDLLEICPHGAWVFEDQAVQILGLASRSDLKEAFTSGYLPHVYVEHGKRHNNVPEPYNGRRFFFIQKEGTTCNGPSISLLSWVTLCQSLENGATQGEILHEYTNISNPEDAQQALRSAHGIVTSHELADLPPDEEDGAYRYGSNGGRMLAPSKASSFRESSQVDGEIYTRADGKKVRRIKKTPSASGASLTGEGPAKKTLSGFLNKSESGLAKSSGSQSVAGGEGEVYVRADGKKVRRVKKSSVSSVVSVDASTKKSLSGFLENSDKPKLKIGGAASVAGDQIAISKESSLTGEVYVRADGKKVRRVKKSSSGASVTGDDNSEIMTRPDGTKVRRIRKPKQPESPSSSPVQESTTTESTSPSSKGGLSGFLGKSSPSPRSKFSGSHSVGGDQHLEGEIYVRADGKKVRRVRKVKSSNSSSSGASLSGFLDSEATLKPKQSGAATVVGDIGRHFDPVEKPETEIYVRPDGTKVRRIRKTAVKPAEESAEKKTLSGFLSKNEPSTPRKLGGSASVAGDQIAVSKEFSLTGEVYVRADGKKVRRVKKLDTSGDSGTGSAAVGSSDNVEIITRPDGTRVRRIRKTKPISPDDSGGLSGFLESQPKSIPKGGGATVAGDRVVSSEMKDGKENGVPPSPSKMKESLDGFLGKMDTIPRKIGGSASVAGDQIAVGKDSSLTGEVYVRADGKTVRRVKKPVSQAQPGDEVEIITRPDGTKVRRIRRAKKPEGSDPVVSQNGSLGNFLGAGGAAKSGSSATVAGDYAEGEIYIRADGKKVRRVRKNAASSVISEDQYEIYVRPDGTKVRRIKRNALSTQKAVEHNQTGSGMETSLSSMLSRDEAASARASSAATVAGDDITGKSSLRTNMDFTALPMPPTEPSQASNLSSADEDVAQRYRKMLKMGMPEGAVMQKMSGDCVPQHIQDSVLAGPSETSLAPLPIPISPPAPPATTGAKMSALSSQDEDIAMQYRKMLKMGMPEGAVLQKMAIDGVEQKIQDSVIAGEAPAPKEVVQTSTMTQSLSAEEEEIARHYRKMLKMGMPEGAVIQKMSVDGVEQKIQDSVIAGEAPAPKEVIQNSTMTSSLSAEEEEIARHYRKMLKMGMPEGAVTQKMSVDGIAQHIQDSVIAGEEPAAAPVAASAQKFSSLSAEEEQLAAQYRKMLKMGMPEGAVTQKMSIDGVAQNVQDSVIARENPTPAPVPEGMALVQKDAAMVLDGMVLVPKEQAERTIPDNMVAVPREKAGEGIPEGYVLVPKDQVKGDPGDDLILVRKDQVKDPTFIVLMGPDESLRKDNGNDDNKDVDISTANIVSMDNLADQVEKLKKSDGKGQPRFLLQALPEDADLEEDFLRKNLLPNTPKSAPAPAPAPKPAAPSTSVAEILAQMSSMGGDFDAERMGELLQKLEAAEKRQAKLEKQLAAAGVAIAEDIDYDICVKKVEEIGKRMNEIGGSDVTHPDKEEQNRLREEYFKLEQEMEKYNNALLLTDEYQAEQERMERKWEEDNAPGNLEALKKLRRHMPIEVRNMSEAQLTTEPTPNGKYLPKETAKKFKRTNVLQLIRRAPDDIVRMHPSTLENMRVTGLTLTERRALYEHLRGVGPQWNAMKAEKMTERKWTWYNMMKNNFKENLASWQRHVDQYGPPGAHPYATRANPNEGCPLIGKQCPLKADKLIDYDGDYGYGSDAEYEVSEVRKADTDDPGAKAMQEALELMKEKKANERSDALKKHYQGKLLQVSKANGSCEQMDEMMDKIEYGMMKWLDDIINMGDDKSKLTDDVKKKEVANFTDVLNDCKLSILDICGRSGMQLSGKKTDDEKPDPRSIVECSLSEEAREAFDVFAKFVTNRLKQTEIADTRIKSTIDMLQNLLKELHERNLKTIAALGGSRLDRSRKLKTQEDMMNEIKEKQKAAEPPPAPPEAPTGPPLPGPPRGGLMDAIKGGRGRGGGGRGGLLDAIKSGRGGGRGGGDAGGRGGLLAAIQGRGGGGGGGADAGGRGGLLAAIQGRGRGGGRGGGDPGGRGGLLAAIQARGGGDD</sequence>
<dbReference type="InterPro" id="IPR019309">
    <property type="entry name" value="WASHC3"/>
</dbReference>
<feature type="compositionally biased region" description="Gly residues" evidence="3">
    <location>
        <begin position="1989"/>
        <end position="2005"/>
    </location>
</feature>
<feature type="compositionally biased region" description="Pro residues" evidence="3">
    <location>
        <begin position="1896"/>
        <end position="1914"/>
    </location>
</feature>
<evidence type="ECO:0000313" key="4">
    <source>
        <dbReference type="EMBL" id="KAG7355631.1"/>
    </source>
</evidence>
<feature type="region of interest" description="Disordered" evidence="3">
    <location>
        <begin position="179"/>
        <end position="203"/>
    </location>
</feature>
<evidence type="ECO:0000256" key="2">
    <source>
        <dbReference type="SAM" id="Coils"/>
    </source>
</evidence>
<feature type="compositionally biased region" description="Basic and acidic residues" evidence="3">
    <location>
        <begin position="393"/>
        <end position="406"/>
    </location>
</feature>
<organism evidence="4 5">
    <name type="scientific">Nitzschia inconspicua</name>
    <dbReference type="NCBI Taxonomy" id="303405"/>
    <lineage>
        <taxon>Eukaryota</taxon>
        <taxon>Sar</taxon>
        <taxon>Stramenopiles</taxon>
        <taxon>Ochrophyta</taxon>
        <taxon>Bacillariophyta</taxon>
        <taxon>Bacillariophyceae</taxon>
        <taxon>Bacillariophycidae</taxon>
        <taxon>Bacillariales</taxon>
        <taxon>Bacillariaceae</taxon>
        <taxon>Nitzschia</taxon>
    </lineage>
</organism>
<dbReference type="PANTHER" id="PTHR13015">
    <property type="entry name" value="PROTEIN AD-016-RELATED"/>
    <property type="match status" value="1"/>
</dbReference>
<dbReference type="Proteomes" id="UP000693970">
    <property type="component" value="Unassembled WGS sequence"/>
</dbReference>
<feature type="compositionally biased region" description="Low complexity" evidence="3">
    <location>
        <begin position="344"/>
        <end position="387"/>
    </location>
</feature>
<dbReference type="EMBL" id="JAGRRH010000015">
    <property type="protein sequence ID" value="KAG7355631.1"/>
    <property type="molecule type" value="Genomic_DNA"/>
</dbReference>
<dbReference type="OrthoDB" id="43313at2759"/>
<feature type="region of interest" description="Disordered" evidence="3">
    <location>
        <begin position="1889"/>
        <end position="2018"/>
    </location>
</feature>
<keyword evidence="5" id="KW-1185">Reference proteome</keyword>
<feature type="region of interest" description="Disordered" evidence="3">
    <location>
        <begin position="862"/>
        <end position="884"/>
    </location>
</feature>
<reference evidence="4" key="2">
    <citation type="submission" date="2021-04" db="EMBL/GenBank/DDBJ databases">
        <authorList>
            <person name="Podell S."/>
        </authorList>
    </citation>
    <scope>NUCLEOTIDE SEQUENCE</scope>
    <source>
        <strain evidence="4">Hildebrandi</strain>
    </source>
</reference>
<feature type="compositionally biased region" description="Gly residues" evidence="3">
    <location>
        <begin position="1943"/>
        <end position="1958"/>
    </location>
</feature>
<dbReference type="GO" id="GO:0030041">
    <property type="term" value="P:actin filament polymerization"/>
    <property type="evidence" value="ECO:0007669"/>
    <property type="project" value="TreeGrafter"/>
</dbReference>
<feature type="region of interest" description="Disordered" evidence="3">
    <location>
        <begin position="1343"/>
        <end position="1365"/>
    </location>
</feature>
<feature type="compositionally biased region" description="Basic and acidic residues" evidence="3">
    <location>
        <begin position="483"/>
        <end position="492"/>
    </location>
</feature>
<feature type="compositionally biased region" description="Polar residues" evidence="3">
    <location>
        <begin position="809"/>
        <end position="831"/>
    </location>
</feature>
<accession>A0A9K3PQK2</accession>
<feature type="region of interest" description="Disordered" evidence="3">
    <location>
        <begin position="304"/>
        <end position="428"/>
    </location>
</feature>
<dbReference type="GO" id="GO:0006887">
    <property type="term" value="P:exocytosis"/>
    <property type="evidence" value="ECO:0007669"/>
    <property type="project" value="TreeGrafter"/>
</dbReference>
<feature type="compositionally biased region" description="Low complexity" evidence="3">
    <location>
        <begin position="416"/>
        <end position="428"/>
    </location>
</feature>
<proteinExistence type="inferred from homology"/>
<comment type="caution">
    <text evidence="4">The sequence shown here is derived from an EMBL/GenBank/DDBJ whole genome shotgun (WGS) entry which is preliminary data.</text>
</comment>
<feature type="compositionally biased region" description="Gly residues" evidence="3">
    <location>
        <begin position="1965"/>
        <end position="1981"/>
    </location>
</feature>
<feature type="region of interest" description="Disordered" evidence="3">
    <location>
        <begin position="582"/>
        <end position="612"/>
    </location>
</feature>
<feature type="coiled-coil region" evidence="2">
    <location>
        <begin position="1386"/>
        <end position="1413"/>
    </location>
</feature>
<keyword evidence="2" id="KW-0175">Coiled coil</keyword>
<gene>
    <name evidence="4" type="ORF">IV203_000317</name>
</gene>
<reference evidence="4" key="1">
    <citation type="journal article" date="2021" name="Sci. Rep.">
        <title>Diploid genomic architecture of Nitzschia inconspicua, an elite biomass production diatom.</title>
        <authorList>
            <person name="Oliver A."/>
            <person name="Podell S."/>
            <person name="Pinowska A."/>
            <person name="Traller J.C."/>
            <person name="Smith S.R."/>
            <person name="McClure R."/>
            <person name="Beliaev A."/>
            <person name="Bohutskyi P."/>
            <person name="Hill E.A."/>
            <person name="Rabines A."/>
            <person name="Zheng H."/>
            <person name="Allen L.Z."/>
            <person name="Kuo A."/>
            <person name="Grigoriev I.V."/>
            <person name="Allen A.E."/>
            <person name="Hazlebeck D."/>
            <person name="Allen E.E."/>
        </authorList>
    </citation>
    <scope>NUCLEOTIDE SEQUENCE</scope>
    <source>
        <strain evidence="4">Hildebrandi</strain>
    </source>
</reference>
<name>A0A9K3PQK2_9STRA</name>
<comment type="similarity">
    <text evidence="1">Belongs to the CCDC53 family.</text>
</comment>
<protein>
    <submittedName>
        <fullName evidence="4">Subunit CCDC53 of endosome WASH complex</fullName>
    </submittedName>
</protein>